<dbReference type="OMA" id="IVWHQPV"/>
<accession>A0A7M7KX45</accession>
<dbReference type="InterPro" id="IPR015943">
    <property type="entry name" value="WD40/YVTN_repeat-like_dom_sf"/>
</dbReference>
<dbReference type="InterPro" id="IPR036322">
    <property type="entry name" value="WD40_repeat_dom_sf"/>
</dbReference>
<dbReference type="RefSeq" id="XP_022671881.1">
    <property type="nucleotide sequence ID" value="XM_022816146.1"/>
</dbReference>
<evidence type="ECO:0000256" key="2">
    <source>
        <dbReference type="ARBA" id="ARBA00022574"/>
    </source>
</evidence>
<dbReference type="InterPro" id="IPR019775">
    <property type="entry name" value="WD40_repeat_CS"/>
</dbReference>
<evidence type="ECO:0000256" key="3">
    <source>
        <dbReference type="ARBA" id="ARBA00022737"/>
    </source>
</evidence>
<keyword evidence="2 4" id="KW-0853">WD repeat</keyword>
<feature type="repeat" description="WD" evidence="4">
    <location>
        <begin position="184"/>
        <end position="224"/>
    </location>
</feature>
<name>A0A7M7KX45_VARDE</name>
<keyword evidence="3" id="KW-0677">Repeat</keyword>
<dbReference type="PANTHER" id="PTHR14588">
    <property type="entry name" value="DDB1- AND CUL4-ASSOCIATED FACTOR 10"/>
    <property type="match status" value="1"/>
</dbReference>
<feature type="compositionally biased region" description="Acidic residues" evidence="5">
    <location>
        <begin position="21"/>
        <end position="36"/>
    </location>
</feature>
<dbReference type="Gene3D" id="2.130.10.10">
    <property type="entry name" value="YVTN repeat-like/Quinoprotein amine dehydrogenase"/>
    <property type="match status" value="2"/>
</dbReference>
<sequence length="731" mass="82697">MSDEEAEEASGSVLFLGDVVRDDDGDDDEDVDEDEDDYADYHDNIEYVCPDHFVFHCMLTGGRGISADGGSVCVSSAAASNVVKRHSDAVNYVRRPLVPQTWCQRLHARQLGLKHKEPPGTALRRIYDNIRPSDDVFPNDEQTPHGGIFNLSFSDDGRTLVAATERRRILVLDPLSHKLVHTVADAHLDCVNYVRFLDSRVVASCSDDTKVKLWDVRSLREHVSELSGHAGWVKNIEYSKKDGLLVTSGFDGNIQKWHINQLGERYNATENRVLYQSGLMRMRLTPDESKMVLCTTQGYLMVVHDLDLNTLKEDLSEFRPDLFRMHQREQSGFSNPILDWEKFFTASRNRVEMISDFPVGDTAQVISSLQVHPHGWSVLSRNTNFEEKGEWTCVHDIQGLDRSDADDFDEPIIRKKSRLDLSPDMASRLPMGPSGLVEMYGMSLYQQVRFGAYNTDMDTDEDEGNYDFGRLRVRIENWRNTSSRAHAHRGRDYQIHQQLGPHNQVQVQIRQVVNVDTSESNNGNNGSGNGGHGRENVRVINSVGQMDSSDSEDGSSLDGVRIFEVSTQGGGEPRVEVRNPRMREIPLLISQQRSNDRVYLVAHRDLGSMRERAPTSPGWSEGSPAAKQDIPRLLYYLEEPNVGRGFIKEMCFSPDGRVICSPYHYGVRLFAFDERCSELADCVPRRPRRLAEISNIGDHKSYVVSSKFSPTQHLLVTGCLSGKVFFHQPRF</sequence>
<dbReference type="PROSITE" id="PS50082">
    <property type="entry name" value="WD_REPEATS_2"/>
    <property type="match status" value="2"/>
</dbReference>
<evidence type="ECO:0000256" key="1">
    <source>
        <dbReference type="ARBA" id="ARBA00005903"/>
    </source>
</evidence>
<comment type="similarity">
    <text evidence="1">Belongs to the WD repeat DCAF10 family.</text>
</comment>
<feature type="region of interest" description="Disordered" evidence="5">
    <location>
        <begin position="1"/>
        <end position="36"/>
    </location>
</feature>
<keyword evidence="7" id="KW-1185">Reference proteome</keyword>
<dbReference type="PANTHER" id="PTHR14588:SF2">
    <property type="entry name" value="DDB1- AND CUL4-ASSOCIATED FACTOR 10"/>
    <property type="match status" value="1"/>
</dbReference>
<dbReference type="Pfam" id="PF00400">
    <property type="entry name" value="WD40"/>
    <property type="match status" value="2"/>
</dbReference>
<dbReference type="InterPro" id="IPR001680">
    <property type="entry name" value="WD40_rpt"/>
</dbReference>
<dbReference type="OrthoDB" id="20669at2759"/>
<dbReference type="SUPFAM" id="SSF50978">
    <property type="entry name" value="WD40 repeat-like"/>
    <property type="match status" value="1"/>
</dbReference>
<dbReference type="FunCoup" id="A0A7M7KX45">
    <property type="interactions" value="461"/>
</dbReference>
<dbReference type="EnsemblMetazoa" id="XM_022816146">
    <property type="protein sequence ID" value="XP_022671881"/>
    <property type="gene ID" value="LOC111254857"/>
</dbReference>
<dbReference type="Proteomes" id="UP000594260">
    <property type="component" value="Unplaced"/>
</dbReference>
<dbReference type="RefSeq" id="XP_022671882.1">
    <property type="nucleotide sequence ID" value="XM_022816147.1"/>
</dbReference>
<dbReference type="InterPro" id="IPR039085">
    <property type="entry name" value="DCA10"/>
</dbReference>
<evidence type="ECO:0000313" key="7">
    <source>
        <dbReference type="Proteomes" id="UP000594260"/>
    </source>
</evidence>
<feature type="repeat" description="WD" evidence="4">
    <location>
        <begin position="226"/>
        <end position="260"/>
    </location>
</feature>
<dbReference type="GeneID" id="111254857"/>
<dbReference type="SMART" id="SM00320">
    <property type="entry name" value="WD40"/>
    <property type="match status" value="4"/>
</dbReference>
<organism evidence="6 7">
    <name type="scientific">Varroa destructor</name>
    <name type="common">Honeybee mite</name>
    <dbReference type="NCBI Taxonomy" id="109461"/>
    <lineage>
        <taxon>Eukaryota</taxon>
        <taxon>Metazoa</taxon>
        <taxon>Ecdysozoa</taxon>
        <taxon>Arthropoda</taxon>
        <taxon>Chelicerata</taxon>
        <taxon>Arachnida</taxon>
        <taxon>Acari</taxon>
        <taxon>Parasitiformes</taxon>
        <taxon>Mesostigmata</taxon>
        <taxon>Gamasina</taxon>
        <taxon>Dermanyssoidea</taxon>
        <taxon>Varroidae</taxon>
        <taxon>Varroa</taxon>
    </lineage>
</organism>
<protein>
    <submittedName>
        <fullName evidence="6">Uncharacterized protein</fullName>
    </submittedName>
</protein>
<dbReference type="KEGG" id="vde:111254857"/>
<dbReference type="EnsemblMetazoa" id="XM_022816147">
    <property type="protein sequence ID" value="XP_022671882"/>
    <property type="gene ID" value="LOC111254857"/>
</dbReference>
<dbReference type="AlphaFoldDB" id="A0A7M7KX45"/>
<reference evidence="6" key="1">
    <citation type="submission" date="2021-01" db="UniProtKB">
        <authorList>
            <consortium name="EnsemblMetazoa"/>
        </authorList>
    </citation>
    <scope>IDENTIFICATION</scope>
</reference>
<evidence type="ECO:0000313" key="6">
    <source>
        <dbReference type="EnsemblMetazoa" id="XP_022671881"/>
    </source>
</evidence>
<evidence type="ECO:0000256" key="4">
    <source>
        <dbReference type="PROSITE-ProRule" id="PRU00221"/>
    </source>
</evidence>
<evidence type="ECO:0000256" key="5">
    <source>
        <dbReference type="SAM" id="MobiDB-lite"/>
    </source>
</evidence>
<dbReference type="GO" id="GO:0080008">
    <property type="term" value="C:Cul4-RING E3 ubiquitin ligase complex"/>
    <property type="evidence" value="ECO:0007669"/>
    <property type="project" value="TreeGrafter"/>
</dbReference>
<dbReference type="InParanoid" id="A0A7M7KX45"/>
<proteinExistence type="inferred from homology"/>
<dbReference type="PROSITE" id="PS00678">
    <property type="entry name" value="WD_REPEATS_1"/>
    <property type="match status" value="1"/>
</dbReference>
<dbReference type="PROSITE" id="PS50294">
    <property type="entry name" value="WD_REPEATS_REGION"/>
    <property type="match status" value="1"/>
</dbReference>